<organism evidence="2 3">
    <name type="scientific">Bacillus changyiensis</name>
    <dbReference type="NCBI Taxonomy" id="3004103"/>
    <lineage>
        <taxon>Bacteria</taxon>
        <taxon>Bacillati</taxon>
        <taxon>Bacillota</taxon>
        <taxon>Bacilli</taxon>
        <taxon>Bacillales</taxon>
        <taxon>Bacillaceae</taxon>
        <taxon>Bacillus</taxon>
    </lineage>
</organism>
<evidence type="ECO:0000313" key="3">
    <source>
        <dbReference type="Proteomes" id="UP001211894"/>
    </source>
</evidence>
<dbReference type="PANTHER" id="PTHR39165:SF1">
    <property type="entry name" value="DUF456 DOMAIN-CONTAINING PROTEIN"/>
    <property type="match status" value="1"/>
</dbReference>
<reference evidence="2 3" key="1">
    <citation type="submission" date="2023-01" db="EMBL/GenBank/DDBJ databases">
        <title>Bacillus changyiensis sp. nov., isolated from a coastal deposit.</title>
        <authorList>
            <person name="Xiao G."/>
            <person name="Lai Q."/>
            <person name="Hu Z."/>
            <person name="Shao Z."/>
        </authorList>
    </citation>
    <scope>NUCLEOTIDE SEQUENCE [LARGE SCALE GENOMIC DNA]</scope>
    <source>
        <strain evidence="2 3">CLL-7-23</strain>
    </source>
</reference>
<proteinExistence type="predicted"/>
<keyword evidence="3" id="KW-1185">Reference proteome</keyword>
<evidence type="ECO:0000256" key="1">
    <source>
        <dbReference type="SAM" id="Phobius"/>
    </source>
</evidence>
<comment type="caution">
    <text evidence="2">The sequence shown here is derived from an EMBL/GenBank/DDBJ whole genome shotgun (WGS) entry which is preliminary data.</text>
</comment>
<evidence type="ECO:0000313" key="2">
    <source>
        <dbReference type="EMBL" id="MDA7026931.1"/>
    </source>
</evidence>
<feature type="transmembrane region" description="Helical" evidence="1">
    <location>
        <begin position="134"/>
        <end position="157"/>
    </location>
</feature>
<protein>
    <submittedName>
        <fullName evidence="2">DUF456 domain-containing protein</fullName>
    </submittedName>
</protein>
<sequence>MDILYWLLIFAMFIIAFIGLVYPIIPSVVFIIAGFILYGFLFSFEPFTYLFWMVEGIFIVALLVADHLANLFGVKRFGGSRAAIWGSTIGLLVGPFIIPIVGIIVGPFIGAMLGELLIHKKDIKTAVKIGTGSLLGFISGVLAKSVIQVIMIGYFLFAVL</sequence>
<dbReference type="RefSeq" id="WP_271340792.1">
    <property type="nucleotide sequence ID" value="NZ_JAQKAB010000006.1"/>
</dbReference>
<keyword evidence="1" id="KW-0472">Membrane</keyword>
<dbReference type="Pfam" id="PF04306">
    <property type="entry name" value="DUF456"/>
    <property type="match status" value="1"/>
</dbReference>
<keyword evidence="1" id="KW-1133">Transmembrane helix</keyword>
<accession>A0ABT4X6A2</accession>
<feature type="transmembrane region" description="Helical" evidence="1">
    <location>
        <begin position="89"/>
        <end position="113"/>
    </location>
</feature>
<dbReference type="InterPro" id="IPR007403">
    <property type="entry name" value="DUF456"/>
</dbReference>
<dbReference type="PANTHER" id="PTHR39165">
    <property type="entry name" value="IG HYPOTHETICAL 17883"/>
    <property type="match status" value="1"/>
</dbReference>
<feature type="transmembrane region" description="Helical" evidence="1">
    <location>
        <begin position="6"/>
        <end position="37"/>
    </location>
</feature>
<keyword evidence="1" id="KW-0812">Transmembrane</keyword>
<name>A0ABT4X6A2_9BACI</name>
<feature type="transmembrane region" description="Helical" evidence="1">
    <location>
        <begin position="49"/>
        <end position="69"/>
    </location>
</feature>
<dbReference type="Proteomes" id="UP001211894">
    <property type="component" value="Unassembled WGS sequence"/>
</dbReference>
<gene>
    <name evidence="2" type="ORF">PJ311_09960</name>
</gene>
<dbReference type="EMBL" id="JAQKAB010000006">
    <property type="protein sequence ID" value="MDA7026931.1"/>
    <property type="molecule type" value="Genomic_DNA"/>
</dbReference>